<reference evidence="2 3" key="1">
    <citation type="submission" date="2024-03" db="EMBL/GenBank/DDBJ databases">
        <title>Draft genome sequence of Klenkia terrae.</title>
        <authorList>
            <person name="Duangmal K."/>
            <person name="Chantavorakit T."/>
        </authorList>
    </citation>
    <scope>NUCLEOTIDE SEQUENCE [LARGE SCALE GENOMIC DNA]</scope>
    <source>
        <strain evidence="2 3">JCM 17786</strain>
    </source>
</reference>
<dbReference type="Pfam" id="PF13788">
    <property type="entry name" value="DUF4180"/>
    <property type="match status" value="1"/>
</dbReference>
<dbReference type="RefSeq" id="WP_336392138.1">
    <property type="nucleotide sequence ID" value="NZ_JBAPLV010000006.1"/>
</dbReference>
<evidence type="ECO:0000259" key="1">
    <source>
        <dbReference type="Pfam" id="PF13788"/>
    </source>
</evidence>
<comment type="caution">
    <text evidence="2">The sequence shown here is derived from an EMBL/GenBank/DDBJ whole genome shotgun (WGS) entry which is preliminary data.</text>
</comment>
<keyword evidence="3" id="KW-1185">Reference proteome</keyword>
<proteinExistence type="predicted"/>
<gene>
    <name evidence="2" type="ORF">UXQ13_08090</name>
</gene>
<organism evidence="2 3">
    <name type="scientific">Klenkia terrae</name>
    <dbReference type="NCBI Taxonomy" id="1052259"/>
    <lineage>
        <taxon>Bacteria</taxon>
        <taxon>Bacillati</taxon>
        <taxon>Actinomycetota</taxon>
        <taxon>Actinomycetes</taxon>
        <taxon>Geodermatophilales</taxon>
        <taxon>Geodermatophilaceae</taxon>
        <taxon>Klenkia</taxon>
    </lineage>
</organism>
<feature type="domain" description="DUF4180" evidence="1">
    <location>
        <begin position="19"/>
        <end position="128"/>
    </location>
</feature>
<accession>A0ABU8E456</accession>
<evidence type="ECO:0000313" key="3">
    <source>
        <dbReference type="Proteomes" id="UP001373496"/>
    </source>
</evidence>
<dbReference type="EMBL" id="JBAPLV010000006">
    <property type="protein sequence ID" value="MEI4278423.1"/>
    <property type="molecule type" value="Genomic_DNA"/>
</dbReference>
<dbReference type="InterPro" id="IPR025438">
    <property type="entry name" value="DUF4180"/>
</dbReference>
<sequence>MTGEAAAPHHDPVVEVRGGVACLRLPADGPPLDGEQAAVDVVGEAYGPDARVVVVPVERLPADFFVLRSGVAGAVAQKFVQYGLRLVVLGDPAVLGPTAGPVADWVREADRGRDLAFVADEAELDRRLGPASAG</sequence>
<protein>
    <submittedName>
        <fullName evidence="2">DUF4180 domain-containing protein</fullName>
    </submittedName>
</protein>
<evidence type="ECO:0000313" key="2">
    <source>
        <dbReference type="EMBL" id="MEI4278423.1"/>
    </source>
</evidence>
<dbReference type="Proteomes" id="UP001373496">
    <property type="component" value="Unassembled WGS sequence"/>
</dbReference>
<name>A0ABU8E456_9ACTN</name>